<proteinExistence type="predicted"/>
<accession>A0A915JTN7</accession>
<evidence type="ECO:0000313" key="2">
    <source>
        <dbReference type="WBParaSite" id="nRc.2.0.1.t29182-RA"/>
    </source>
</evidence>
<protein>
    <submittedName>
        <fullName evidence="2">Capsid protein</fullName>
    </submittedName>
</protein>
<evidence type="ECO:0000313" key="1">
    <source>
        <dbReference type="Proteomes" id="UP000887565"/>
    </source>
</evidence>
<keyword evidence="1" id="KW-1185">Reference proteome</keyword>
<dbReference type="WBParaSite" id="nRc.2.0.1.t29182-RA">
    <property type="protein sequence ID" value="nRc.2.0.1.t29182-RA"/>
    <property type="gene ID" value="nRc.2.0.1.g29182"/>
</dbReference>
<reference evidence="2" key="1">
    <citation type="submission" date="2022-11" db="UniProtKB">
        <authorList>
            <consortium name="WormBaseParasite"/>
        </authorList>
    </citation>
    <scope>IDENTIFICATION</scope>
</reference>
<organism evidence="1 2">
    <name type="scientific">Romanomermis culicivorax</name>
    <name type="common">Nematode worm</name>
    <dbReference type="NCBI Taxonomy" id="13658"/>
    <lineage>
        <taxon>Eukaryota</taxon>
        <taxon>Metazoa</taxon>
        <taxon>Ecdysozoa</taxon>
        <taxon>Nematoda</taxon>
        <taxon>Enoplea</taxon>
        <taxon>Dorylaimia</taxon>
        <taxon>Mermithida</taxon>
        <taxon>Mermithoidea</taxon>
        <taxon>Mermithidae</taxon>
        <taxon>Romanomermis</taxon>
    </lineage>
</organism>
<name>A0A915JTN7_ROMCU</name>
<sequence length="189" mass="21508">MTTEIKPTYEYSLRNCPGGASVRVFQFSEKYRVFPINGTVPMVSGISVQKMTMSAPIVNSTFKAYRTSNTASKQKLGTTAGTYKLENLHTFWFVGKTSYDLIQPDFHFDPFAGHVARFRSFTTQKTDFRETRILSWQSAKQIFTEYLIRPGEYWASKDVGISNDIKFVVLNCARPVFLYLQAANCTKAT</sequence>
<dbReference type="AlphaFoldDB" id="A0A915JTN7"/>
<dbReference type="Proteomes" id="UP000887565">
    <property type="component" value="Unplaced"/>
</dbReference>